<comment type="caution">
    <text evidence="2">The sequence shown here is derived from an EMBL/GenBank/DDBJ whole genome shotgun (WGS) entry which is preliminary data.</text>
</comment>
<keyword evidence="1" id="KW-0472">Membrane</keyword>
<proteinExistence type="predicted"/>
<dbReference type="Pfam" id="PF09489">
    <property type="entry name" value="CbtB"/>
    <property type="match status" value="1"/>
</dbReference>
<dbReference type="InterPro" id="IPR012667">
    <property type="entry name" value="CbtB_put"/>
</dbReference>
<dbReference type="AlphaFoldDB" id="A0A368N6S9"/>
<feature type="transmembrane region" description="Helical" evidence="1">
    <location>
        <begin position="24"/>
        <end position="43"/>
    </location>
</feature>
<dbReference type="EMBL" id="QPHM01000001">
    <property type="protein sequence ID" value="RCU45916.1"/>
    <property type="molecule type" value="Genomic_DNA"/>
</dbReference>
<reference evidence="2 3" key="1">
    <citation type="submission" date="2018-07" db="EMBL/GenBank/DDBJ databases">
        <title>Genome sequences of Haloplanus salinus JCM 18368T.</title>
        <authorList>
            <person name="Kim Y.B."/>
            <person name="Roh S.W."/>
        </authorList>
    </citation>
    <scope>NUCLEOTIDE SEQUENCE [LARGE SCALE GENOMIC DNA]</scope>
    <source>
        <strain evidence="2 3">JCM 18368</strain>
    </source>
</reference>
<name>A0A368N6S9_9EURY</name>
<accession>A0A368N6S9</accession>
<keyword evidence="1" id="KW-1133">Transmembrane helix</keyword>
<dbReference type="OrthoDB" id="285177at2157"/>
<protein>
    <submittedName>
        <fullName evidence="2">CbtB-domain containing protein</fullName>
    </submittedName>
</protein>
<evidence type="ECO:0000313" key="2">
    <source>
        <dbReference type="EMBL" id="RCU45916.1"/>
    </source>
</evidence>
<organism evidence="2 3">
    <name type="scientific">Haloplanus salinus</name>
    <dbReference type="NCBI Taxonomy" id="1126245"/>
    <lineage>
        <taxon>Archaea</taxon>
        <taxon>Methanobacteriati</taxon>
        <taxon>Methanobacteriota</taxon>
        <taxon>Stenosarchaea group</taxon>
        <taxon>Halobacteria</taxon>
        <taxon>Halobacteriales</taxon>
        <taxon>Haloferacaceae</taxon>
        <taxon>Haloplanus</taxon>
    </lineage>
</organism>
<evidence type="ECO:0000256" key="1">
    <source>
        <dbReference type="SAM" id="Phobius"/>
    </source>
</evidence>
<keyword evidence="1" id="KW-0812">Transmembrane</keyword>
<dbReference type="Proteomes" id="UP000252189">
    <property type="component" value="Unassembled WGS sequence"/>
</dbReference>
<dbReference type="RefSeq" id="WP_114447470.1">
    <property type="nucleotide sequence ID" value="NZ_QPHM01000001.1"/>
</dbReference>
<sequence length="64" mass="6701">MQTSATTTSVHGRIDRVRSAPTPAQLATGLLFAVALGVTLLFVQGPLVHDSLHTVRHTAGIACH</sequence>
<evidence type="ECO:0000313" key="3">
    <source>
        <dbReference type="Proteomes" id="UP000252189"/>
    </source>
</evidence>
<keyword evidence="3" id="KW-1185">Reference proteome</keyword>
<gene>
    <name evidence="2" type="ORF">DU504_00515</name>
</gene>